<comment type="caution">
    <text evidence="2">The sequence shown here is derived from an EMBL/GenBank/DDBJ whole genome shotgun (WGS) entry which is preliminary data.</text>
</comment>
<protein>
    <submittedName>
        <fullName evidence="2">Reverse transcriptase, RNA-dependent DNA polymerase, Gag-polypeptide of LTR copia-type</fullName>
    </submittedName>
</protein>
<sequence>MCGIRHIPVASIFMNVCFHLVGTSIGNTSSLRKLVLMKSYFRIFYLTQAINSHSATFKDFDSLEVKTKTPSLIPNDANFESNDKEGASVGREGSPSQPGKVVNIEHTVNLEQIQQSATLQQPVEEVAATPLGEIHESEGNKETNSDASKFQNVSQSTPEEGTCRRSLRVSRLPAKFNEFVLNDKVKYGVGKYANHSVLNPENCCFVSNLNKVWNH</sequence>
<feature type="region of interest" description="Disordered" evidence="1">
    <location>
        <begin position="72"/>
        <end position="100"/>
    </location>
</feature>
<keyword evidence="3" id="KW-1185">Reference proteome</keyword>
<keyword evidence="2" id="KW-0548">Nucleotidyltransferase</keyword>
<proteinExistence type="predicted"/>
<gene>
    <name evidence="2" type="ORF">CTI12_AA358730</name>
</gene>
<feature type="region of interest" description="Disordered" evidence="1">
    <location>
        <begin position="134"/>
        <end position="165"/>
    </location>
</feature>
<feature type="compositionally biased region" description="Polar residues" evidence="1">
    <location>
        <begin position="145"/>
        <end position="159"/>
    </location>
</feature>
<organism evidence="2 3">
    <name type="scientific">Artemisia annua</name>
    <name type="common">Sweet wormwood</name>
    <dbReference type="NCBI Taxonomy" id="35608"/>
    <lineage>
        <taxon>Eukaryota</taxon>
        <taxon>Viridiplantae</taxon>
        <taxon>Streptophyta</taxon>
        <taxon>Embryophyta</taxon>
        <taxon>Tracheophyta</taxon>
        <taxon>Spermatophyta</taxon>
        <taxon>Magnoliopsida</taxon>
        <taxon>eudicotyledons</taxon>
        <taxon>Gunneridae</taxon>
        <taxon>Pentapetalae</taxon>
        <taxon>asterids</taxon>
        <taxon>campanulids</taxon>
        <taxon>Asterales</taxon>
        <taxon>Asteraceae</taxon>
        <taxon>Asteroideae</taxon>
        <taxon>Anthemideae</taxon>
        <taxon>Artemisiinae</taxon>
        <taxon>Artemisia</taxon>
    </lineage>
</organism>
<evidence type="ECO:0000256" key="1">
    <source>
        <dbReference type="SAM" id="MobiDB-lite"/>
    </source>
</evidence>
<accession>A0A2U1MG65</accession>
<dbReference type="GO" id="GO:0003964">
    <property type="term" value="F:RNA-directed DNA polymerase activity"/>
    <property type="evidence" value="ECO:0007669"/>
    <property type="project" value="UniProtKB-KW"/>
</dbReference>
<keyword evidence="2" id="KW-0695">RNA-directed DNA polymerase</keyword>
<keyword evidence="2" id="KW-0808">Transferase</keyword>
<evidence type="ECO:0000313" key="3">
    <source>
        <dbReference type="Proteomes" id="UP000245207"/>
    </source>
</evidence>
<name>A0A2U1MG65_ARTAN</name>
<evidence type="ECO:0000313" key="2">
    <source>
        <dbReference type="EMBL" id="PWA60202.1"/>
    </source>
</evidence>
<dbReference type="Proteomes" id="UP000245207">
    <property type="component" value="Unassembled WGS sequence"/>
</dbReference>
<feature type="compositionally biased region" description="Basic and acidic residues" evidence="1">
    <location>
        <begin position="134"/>
        <end position="144"/>
    </location>
</feature>
<reference evidence="2 3" key="1">
    <citation type="journal article" date="2018" name="Mol. Plant">
        <title>The genome of Artemisia annua provides insight into the evolution of Asteraceae family and artemisinin biosynthesis.</title>
        <authorList>
            <person name="Shen Q."/>
            <person name="Zhang L."/>
            <person name="Liao Z."/>
            <person name="Wang S."/>
            <person name="Yan T."/>
            <person name="Shi P."/>
            <person name="Liu M."/>
            <person name="Fu X."/>
            <person name="Pan Q."/>
            <person name="Wang Y."/>
            <person name="Lv Z."/>
            <person name="Lu X."/>
            <person name="Zhang F."/>
            <person name="Jiang W."/>
            <person name="Ma Y."/>
            <person name="Chen M."/>
            <person name="Hao X."/>
            <person name="Li L."/>
            <person name="Tang Y."/>
            <person name="Lv G."/>
            <person name="Zhou Y."/>
            <person name="Sun X."/>
            <person name="Brodelius P.E."/>
            <person name="Rose J.K.C."/>
            <person name="Tang K."/>
        </authorList>
    </citation>
    <scope>NUCLEOTIDE SEQUENCE [LARGE SCALE GENOMIC DNA]</scope>
    <source>
        <strain evidence="3">cv. Huhao1</strain>
        <tissue evidence="2">Leaf</tissue>
    </source>
</reference>
<dbReference type="EMBL" id="PKPP01005419">
    <property type="protein sequence ID" value="PWA60202.1"/>
    <property type="molecule type" value="Genomic_DNA"/>
</dbReference>
<dbReference type="AlphaFoldDB" id="A0A2U1MG65"/>